<dbReference type="InterPro" id="IPR010982">
    <property type="entry name" value="Lambda_DNA-bd_dom_sf"/>
</dbReference>
<proteinExistence type="predicted"/>
<dbReference type="PANTHER" id="PTHR30146">
    <property type="entry name" value="LACI-RELATED TRANSCRIPTIONAL REPRESSOR"/>
    <property type="match status" value="1"/>
</dbReference>
<dbReference type="GeneID" id="99649352"/>
<organism evidence="6 7">
    <name type="scientific">Actinomadura madurae</name>
    <dbReference type="NCBI Taxonomy" id="1993"/>
    <lineage>
        <taxon>Bacteria</taxon>
        <taxon>Bacillati</taxon>
        <taxon>Actinomycetota</taxon>
        <taxon>Actinomycetes</taxon>
        <taxon>Streptosporangiales</taxon>
        <taxon>Thermomonosporaceae</taxon>
        <taxon>Actinomadura</taxon>
    </lineage>
</organism>
<dbReference type="RefSeq" id="WP_021597158.1">
    <property type="nucleotide sequence ID" value="NZ_CP083237.1"/>
</dbReference>
<dbReference type="InterPro" id="IPR028082">
    <property type="entry name" value="Peripla_BP_I"/>
</dbReference>
<protein>
    <submittedName>
        <fullName evidence="6">Transcriptional regulator, LacI family</fullName>
    </submittedName>
</protein>
<evidence type="ECO:0000256" key="1">
    <source>
        <dbReference type="ARBA" id="ARBA00023015"/>
    </source>
</evidence>
<dbReference type="InParanoid" id="A0A1I5IC20"/>
<keyword evidence="2" id="KW-0238">DNA-binding</keyword>
<dbReference type="GO" id="GO:0000976">
    <property type="term" value="F:transcription cis-regulatory region binding"/>
    <property type="evidence" value="ECO:0007669"/>
    <property type="project" value="TreeGrafter"/>
</dbReference>
<dbReference type="PANTHER" id="PTHR30146:SF138">
    <property type="entry name" value="TRANSCRIPTIONAL REGULATORY PROTEIN"/>
    <property type="match status" value="1"/>
</dbReference>
<dbReference type="InterPro" id="IPR046335">
    <property type="entry name" value="LacI/GalR-like_sensor"/>
</dbReference>
<dbReference type="Pfam" id="PF00356">
    <property type="entry name" value="LacI"/>
    <property type="match status" value="1"/>
</dbReference>
<gene>
    <name evidence="6" type="ORF">SAMN04489713_107250</name>
</gene>
<evidence type="ECO:0000313" key="7">
    <source>
        <dbReference type="Proteomes" id="UP000183413"/>
    </source>
</evidence>
<accession>A0A1I5IC20</accession>
<keyword evidence="7" id="KW-1185">Reference proteome</keyword>
<dbReference type="CDD" id="cd06267">
    <property type="entry name" value="PBP1_LacI_sugar_binding-like"/>
    <property type="match status" value="1"/>
</dbReference>
<feature type="domain" description="HTH lacI-type" evidence="5">
    <location>
        <begin position="23"/>
        <end position="77"/>
    </location>
</feature>
<reference evidence="6 7" key="1">
    <citation type="submission" date="2016-10" db="EMBL/GenBank/DDBJ databases">
        <authorList>
            <person name="de Groot N.N."/>
        </authorList>
    </citation>
    <scope>NUCLEOTIDE SEQUENCE [LARGE SCALE GENOMIC DNA]</scope>
    <source>
        <strain evidence="6 7">DSM 43067</strain>
    </source>
</reference>
<dbReference type="AlphaFoldDB" id="A0A1I5IC20"/>
<keyword evidence="3" id="KW-0804">Transcription</keyword>
<dbReference type="Gene3D" id="3.40.50.2300">
    <property type="match status" value="2"/>
</dbReference>
<dbReference type="SMART" id="SM00354">
    <property type="entry name" value="HTH_LACI"/>
    <property type="match status" value="1"/>
</dbReference>
<dbReference type="SUPFAM" id="SSF53822">
    <property type="entry name" value="Periplasmic binding protein-like I"/>
    <property type="match status" value="1"/>
</dbReference>
<feature type="region of interest" description="Disordered" evidence="4">
    <location>
        <begin position="1"/>
        <end position="20"/>
    </location>
</feature>
<dbReference type="OrthoDB" id="3258243at2"/>
<dbReference type="STRING" id="1993.SAMN04489713_107250"/>
<evidence type="ECO:0000256" key="4">
    <source>
        <dbReference type="SAM" id="MobiDB-lite"/>
    </source>
</evidence>
<dbReference type="eggNOG" id="COG1609">
    <property type="taxonomic scope" value="Bacteria"/>
</dbReference>
<dbReference type="CDD" id="cd01392">
    <property type="entry name" value="HTH_LacI"/>
    <property type="match status" value="1"/>
</dbReference>
<name>A0A1I5IC20_9ACTN</name>
<dbReference type="InterPro" id="IPR000843">
    <property type="entry name" value="HTH_LacI"/>
</dbReference>
<dbReference type="SUPFAM" id="SSF47413">
    <property type="entry name" value="lambda repressor-like DNA-binding domains"/>
    <property type="match status" value="1"/>
</dbReference>
<evidence type="ECO:0000313" key="6">
    <source>
        <dbReference type="EMBL" id="SFO58053.1"/>
    </source>
</evidence>
<keyword evidence="1" id="KW-0805">Transcription regulation</keyword>
<evidence type="ECO:0000256" key="3">
    <source>
        <dbReference type="ARBA" id="ARBA00023163"/>
    </source>
</evidence>
<sequence length="355" mass="37402">MTEERTDAGGGPAGRRNADGSRASIRAVANLAGVSPSTVSRALNTPELVNAETRRRVLDCAERLGYQPNRAAQSLVLGRTRNVGLIVPDIANPFYAPFIKGVEAYFRDTEFAVFLADTDEDTETESRLAEAMIERVDGLILCAPRMSGTRLSAVASKTTVVLANRTSRNAPSVLLDFQPGMDQAVAHVHALGHRRCAYLAGPANSWSNRRRRKLLGASCAERGIELVDLGPYEPRFTGGYRAADEVLAADVTAAFAYNDLVALGVLSRLTARGVPVPGEPGSSGGLSIVGVDDVPMASMTNPPLTTVAIPVNALSRATAATMHALLDPGARKAPPAPPASELATRLLIRGTTGPV</sequence>
<evidence type="ECO:0000256" key="2">
    <source>
        <dbReference type="ARBA" id="ARBA00023125"/>
    </source>
</evidence>
<dbReference type="Pfam" id="PF13377">
    <property type="entry name" value="Peripla_BP_3"/>
    <property type="match status" value="1"/>
</dbReference>
<dbReference type="PROSITE" id="PS50932">
    <property type="entry name" value="HTH_LACI_2"/>
    <property type="match status" value="1"/>
</dbReference>
<dbReference type="EMBL" id="FOVH01000007">
    <property type="protein sequence ID" value="SFO58053.1"/>
    <property type="molecule type" value="Genomic_DNA"/>
</dbReference>
<dbReference type="Proteomes" id="UP000183413">
    <property type="component" value="Unassembled WGS sequence"/>
</dbReference>
<dbReference type="GO" id="GO:0003700">
    <property type="term" value="F:DNA-binding transcription factor activity"/>
    <property type="evidence" value="ECO:0007669"/>
    <property type="project" value="TreeGrafter"/>
</dbReference>
<evidence type="ECO:0000259" key="5">
    <source>
        <dbReference type="PROSITE" id="PS50932"/>
    </source>
</evidence>
<dbReference type="Gene3D" id="1.10.260.40">
    <property type="entry name" value="lambda repressor-like DNA-binding domains"/>
    <property type="match status" value="1"/>
</dbReference>